<sequence>MQRFGISGLSISNFLRVPKLRKQSLNSWSAVQDTYYSTKEIFERHRVVFTVSTSIASVATAWAGYTIRHLHESRVEQKLETIEKAMKSNYQLEDREFKRLVSGTVSFPACVATAGTTFIIGYGLGWRGGKWYANRKFRKEQMKLLGQIKPKKWPLRFLRRPLLRPKLPESATKTSVILQKDTSVAQCSGRSNPAC</sequence>
<name>A0A8S0SNN3_OLEEU</name>
<dbReference type="Proteomes" id="UP000594638">
    <property type="component" value="Unassembled WGS sequence"/>
</dbReference>
<dbReference type="OrthoDB" id="1934526at2759"/>
<evidence type="ECO:0000256" key="1">
    <source>
        <dbReference type="SAM" id="Phobius"/>
    </source>
</evidence>
<feature type="transmembrane region" description="Helical" evidence="1">
    <location>
        <begin position="105"/>
        <end position="126"/>
    </location>
</feature>
<proteinExistence type="predicted"/>
<keyword evidence="3" id="KW-1185">Reference proteome</keyword>
<keyword evidence="1" id="KW-0812">Transmembrane</keyword>
<evidence type="ECO:0000313" key="3">
    <source>
        <dbReference type="Proteomes" id="UP000594638"/>
    </source>
</evidence>
<protein>
    <submittedName>
        <fullName evidence="2">Uncharacterized protein LOC105167453 isoform X1</fullName>
    </submittedName>
</protein>
<keyword evidence="1" id="KW-0472">Membrane</keyword>
<dbReference type="PANTHER" id="PTHR36703:SF1">
    <property type="entry name" value="TRIACYLGLYCEROL LIPASE-LIKE PROTEIN"/>
    <property type="match status" value="1"/>
</dbReference>
<dbReference type="EMBL" id="CACTIH010005446">
    <property type="protein sequence ID" value="CAA2993198.1"/>
    <property type="molecule type" value="Genomic_DNA"/>
</dbReference>
<keyword evidence="1" id="KW-1133">Transmembrane helix</keyword>
<accession>A0A8S0SNN3</accession>
<comment type="caution">
    <text evidence="2">The sequence shown here is derived from an EMBL/GenBank/DDBJ whole genome shotgun (WGS) entry which is preliminary data.</text>
</comment>
<reference evidence="2 3" key="1">
    <citation type="submission" date="2019-12" db="EMBL/GenBank/DDBJ databases">
        <authorList>
            <person name="Alioto T."/>
            <person name="Alioto T."/>
            <person name="Gomez Garrido J."/>
        </authorList>
    </citation>
    <scope>NUCLEOTIDE SEQUENCE [LARGE SCALE GENOMIC DNA]</scope>
</reference>
<gene>
    <name evidence="2" type="ORF">OLEA9_A074931</name>
</gene>
<organism evidence="2 3">
    <name type="scientific">Olea europaea subsp. europaea</name>
    <dbReference type="NCBI Taxonomy" id="158383"/>
    <lineage>
        <taxon>Eukaryota</taxon>
        <taxon>Viridiplantae</taxon>
        <taxon>Streptophyta</taxon>
        <taxon>Embryophyta</taxon>
        <taxon>Tracheophyta</taxon>
        <taxon>Spermatophyta</taxon>
        <taxon>Magnoliopsida</taxon>
        <taxon>eudicotyledons</taxon>
        <taxon>Gunneridae</taxon>
        <taxon>Pentapetalae</taxon>
        <taxon>asterids</taxon>
        <taxon>lamiids</taxon>
        <taxon>Lamiales</taxon>
        <taxon>Oleaceae</taxon>
        <taxon>Oleeae</taxon>
        <taxon>Olea</taxon>
    </lineage>
</organism>
<dbReference type="AlphaFoldDB" id="A0A8S0SNN3"/>
<dbReference type="Gramene" id="OE9A074931T2">
    <property type="protein sequence ID" value="OE9A074931C2"/>
    <property type="gene ID" value="OE9A074931"/>
</dbReference>
<dbReference type="PANTHER" id="PTHR36703">
    <property type="entry name" value="TRIACYLGLYCEROL LIPASE-LIKE PROTEIN"/>
    <property type="match status" value="1"/>
</dbReference>
<evidence type="ECO:0000313" key="2">
    <source>
        <dbReference type="EMBL" id="CAA2993198.1"/>
    </source>
</evidence>